<gene>
    <name evidence="2" type="ORF">GDO81_008618</name>
</gene>
<dbReference type="AlphaFoldDB" id="A0AAV7CIM3"/>
<protein>
    <submittedName>
        <fullName evidence="2">Uncharacterized protein</fullName>
    </submittedName>
</protein>
<feature type="transmembrane region" description="Helical" evidence="1">
    <location>
        <begin position="91"/>
        <end position="112"/>
    </location>
</feature>
<evidence type="ECO:0000256" key="1">
    <source>
        <dbReference type="SAM" id="Phobius"/>
    </source>
</evidence>
<keyword evidence="1" id="KW-0812">Transmembrane</keyword>
<organism evidence="2 3">
    <name type="scientific">Engystomops pustulosus</name>
    <name type="common">Tungara frog</name>
    <name type="synonym">Physalaemus pustulosus</name>
    <dbReference type="NCBI Taxonomy" id="76066"/>
    <lineage>
        <taxon>Eukaryota</taxon>
        <taxon>Metazoa</taxon>
        <taxon>Chordata</taxon>
        <taxon>Craniata</taxon>
        <taxon>Vertebrata</taxon>
        <taxon>Euteleostomi</taxon>
        <taxon>Amphibia</taxon>
        <taxon>Batrachia</taxon>
        <taxon>Anura</taxon>
        <taxon>Neobatrachia</taxon>
        <taxon>Hyloidea</taxon>
        <taxon>Leptodactylidae</taxon>
        <taxon>Leiuperinae</taxon>
        <taxon>Engystomops</taxon>
    </lineage>
</organism>
<accession>A0AAV7CIM3</accession>
<dbReference type="EMBL" id="WNYA01000003">
    <property type="protein sequence ID" value="KAG8583967.1"/>
    <property type="molecule type" value="Genomic_DNA"/>
</dbReference>
<evidence type="ECO:0000313" key="2">
    <source>
        <dbReference type="EMBL" id="KAG8583967.1"/>
    </source>
</evidence>
<dbReference type="Proteomes" id="UP000824782">
    <property type="component" value="Unassembled WGS sequence"/>
</dbReference>
<proteinExistence type="predicted"/>
<name>A0AAV7CIM3_ENGPU</name>
<keyword evidence="1" id="KW-0472">Membrane</keyword>
<sequence length="122" mass="14318">MLQIKKKKVQYVAFSKTAKRKGKKLFVTVKMYKVFIPVLKQCRISIVKQGKQFLNITCSMIFACSTGTTFMHKITAMMYLSQCCFDVSHKWTFFFLIMHFCGHNGFVIHTNCRINLENEKKE</sequence>
<keyword evidence="1" id="KW-1133">Transmembrane helix</keyword>
<evidence type="ECO:0000313" key="3">
    <source>
        <dbReference type="Proteomes" id="UP000824782"/>
    </source>
</evidence>
<reference evidence="2" key="1">
    <citation type="thesis" date="2020" institute="ProQuest LLC" country="789 East Eisenhower Parkway, Ann Arbor, MI, USA">
        <title>Comparative Genomics and Chromosome Evolution.</title>
        <authorList>
            <person name="Mudd A.B."/>
        </authorList>
    </citation>
    <scope>NUCLEOTIDE SEQUENCE</scope>
    <source>
        <strain evidence="2">237g6f4</strain>
        <tissue evidence="2">Blood</tissue>
    </source>
</reference>
<keyword evidence="3" id="KW-1185">Reference proteome</keyword>
<feature type="transmembrane region" description="Helical" evidence="1">
    <location>
        <begin position="53"/>
        <end position="71"/>
    </location>
</feature>
<comment type="caution">
    <text evidence="2">The sequence shown here is derived from an EMBL/GenBank/DDBJ whole genome shotgun (WGS) entry which is preliminary data.</text>
</comment>